<comment type="cofactor">
    <cofactor evidence="1">
        <name>Zn(2+)</name>
        <dbReference type="ChEBI" id="CHEBI:29105"/>
    </cofactor>
</comment>
<dbReference type="InterPro" id="IPR011059">
    <property type="entry name" value="Metal-dep_hydrolase_composite"/>
</dbReference>
<dbReference type="PANTHER" id="PTHR43668">
    <property type="entry name" value="ALLANTOINASE"/>
    <property type="match status" value="1"/>
</dbReference>
<sequence>MTDTLIVNARLVNEGTITEADLRISDGRIARIASGLSARNGEHVVDAAGRWLMPGMIDDQVHFREPGLEYKADIASESAAAVAGGLTSFMDMPNTSPPTLDAGALADKYARAAGRAHANFGFYLGASNDNLDAVRRLDPATAPGIKVFMGASTGNMLVDNPETLDGIFRETPVPIITHCEDTPTIDALLAEFRAKYGDGIPAECHPDIRSREACIKSTRLALELARRHDTRLHVLHISTADELALFERGPLVDADGRVRKRITAETCVHFLHFARPDYARLGHQIKCNPAIKDVADRDALRRAIADDVIDVLATDHAPHTWDEKQQTYLRAPSGLPLVQFALSAALERVHEGHFDIATVVRKFAHAPAQLFDVRERGFLREGYWADLVMVEDTPFQVRREQVLSKCGWSPFEGTTFRSRVVSTWVNGTLAWDGAQLSGAPAGQRLEFAR</sequence>
<dbReference type="PROSITE" id="PS00483">
    <property type="entry name" value="DIHYDROOROTASE_2"/>
    <property type="match status" value="1"/>
</dbReference>
<name>A0A4Z1R3Q5_9GAMM</name>
<evidence type="ECO:0000256" key="4">
    <source>
        <dbReference type="ARBA" id="ARBA00022723"/>
    </source>
</evidence>
<dbReference type="Gene3D" id="3.20.20.140">
    <property type="entry name" value="Metal-dependent hydrolases"/>
    <property type="match status" value="1"/>
</dbReference>
<dbReference type="Proteomes" id="UP000298681">
    <property type="component" value="Unassembled WGS sequence"/>
</dbReference>
<accession>A0A4Z1R3Q5</accession>
<evidence type="ECO:0000259" key="6">
    <source>
        <dbReference type="Pfam" id="PF01979"/>
    </source>
</evidence>
<dbReference type="InterPro" id="IPR050138">
    <property type="entry name" value="DHOase/Allantoinase_Hydrolase"/>
</dbReference>
<comment type="similarity">
    <text evidence="3">Belongs to the metallo-dependent hydrolases superfamily. DHOase family. Class I DHOase subfamily.</text>
</comment>
<comment type="function">
    <text evidence="2">Catalyzes the reversible cyclization of carbamoyl aspartate to dihydroorotate.</text>
</comment>
<dbReference type="EMBL" id="SPUH01000001">
    <property type="protein sequence ID" value="TKS54140.1"/>
    <property type="molecule type" value="Genomic_DNA"/>
</dbReference>
<dbReference type="InterPro" id="IPR002195">
    <property type="entry name" value="Dihydroorotase_CS"/>
</dbReference>
<dbReference type="Pfam" id="PF01979">
    <property type="entry name" value="Amidohydro_1"/>
    <property type="match status" value="1"/>
</dbReference>
<protein>
    <submittedName>
        <fullName evidence="7">Dihydroorotase</fullName>
        <ecNumber evidence="7">3.5.2.3</ecNumber>
    </submittedName>
</protein>
<dbReference type="InterPro" id="IPR006680">
    <property type="entry name" value="Amidohydro-rel"/>
</dbReference>
<dbReference type="PANTHER" id="PTHR43668:SF4">
    <property type="entry name" value="ALLANTOINASE"/>
    <property type="match status" value="1"/>
</dbReference>
<dbReference type="RefSeq" id="WP_134673521.1">
    <property type="nucleotide sequence ID" value="NZ_SPUH01000001.1"/>
</dbReference>
<dbReference type="AlphaFoldDB" id="A0A4Z1R3Q5"/>
<evidence type="ECO:0000256" key="3">
    <source>
        <dbReference type="ARBA" id="ARBA00010286"/>
    </source>
</evidence>
<organism evidence="7 8">
    <name type="scientific">Luteimonas yindakuii</name>
    <dbReference type="NCBI Taxonomy" id="2565782"/>
    <lineage>
        <taxon>Bacteria</taxon>
        <taxon>Pseudomonadati</taxon>
        <taxon>Pseudomonadota</taxon>
        <taxon>Gammaproteobacteria</taxon>
        <taxon>Lysobacterales</taxon>
        <taxon>Lysobacteraceae</taxon>
        <taxon>Luteimonas</taxon>
    </lineage>
</organism>
<evidence type="ECO:0000313" key="8">
    <source>
        <dbReference type="Proteomes" id="UP000298681"/>
    </source>
</evidence>
<dbReference type="GO" id="GO:0046872">
    <property type="term" value="F:metal ion binding"/>
    <property type="evidence" value="ECO:0007669"/>
    <property type="project" value="UniProtKB-KW"/>
</dbReference>
<dbReference type="GO" id="GO:0006145">
    <property type="term" value="P:purine nucleobase catabolic process"/>
    <property type="evidence" value="ECO:0007669"/>
    <property type="project" value="TreeGrafter"/>
</dbReference>
<dbReference type="GO" id="GO:0005737">
    <property type="term" value="C:cytoplasm"/>
    <property type="evidence" value="ECO:0007669"/>
    <property type="project" value="TreeGrafter"/>
</dbReference>
<evidence type="ECO:0000256" key="1">
    <source>
        <dbReference type="ARBA" id="ARBA00001947"/>
    </source>
</evidence>
<dbReference type="GO" id="GO:0004038">
    <property type="term" value="F:allantoinase activity"/>
    <property type="evidence" value="ECO:0007669"/>
    <property type="project" value="TreeGrafter"/>
</dbReference>
<gene>
    <name evidence="7" type="ORF">E4582_04695</name>
</gene>
<comment type="caution">
    <text evidence="7">The sequence shown here is derived from an EMBL/GenBank/DDBJ whole genome shotgun (WGS) entry which is preliminary data.</text>
</comment>
<dbReference type="EC" id="3.5.2.3" evidence="7"/>
<dbReference type="CDD" id="cd01318">
    <property type="entry name" value="DHOase_IIb"/>
    <property type="match status" value="1"/>
</dbReference>
<dbReference type="GO" id="GO:0004151">
    <property type="term" value="F:dihydroorotase activity"/>
    <property type="evidence" value="ECO:0007669"/>
    <property type="project" value="UniProtKB-EC"/>
</dbReference>
<evidence type="ECO:0000256" key="5">
    <source>
        <dbReference type="ARBA" id="ARBA00022801"/>
    </source>
</evidence>
<keyword evidence="8" id="KW-1185">Reference proteome</keyword>
<keyword evidence="4" id="KW-0479">Metal-binding</keyword>
<feature type="domain" description="Amidohydrolase-related" evidence="6">
    <location>
        <begin position="52"/>
        <end position="428"/>
    </location>
</feature>
<keyword evidence="5 7" id="KW-0378">Hydrolase</keyword>
<evidence type="ECO:0000313" key="7">
    <source>
        <dbReference type="EMBL" id="TKS54140.1"/>
    </source>
</evidence>
<dbReference type="InterPro" id="IPR032466">
    <property type="entry name" value="Metal_Hydrolase"/>
</dbReference>
<dbReference type="SUPFAM" id="SSF51338">
    <property type="entry name" value="Composite domain of metallo-dependent hydrolases"/>
    <property type="match status" value="1"/>
</dbReference>
<proteinExistence type="inferred from homology"/>
<dbReference type="NCBIfam" id="NF006688">
    <property type="entry name" value="PRK09236.1"/>
    <property type="match status" value="1"/>
</dbReference>
<evidence type="ECO:0000256" key="2">
    <source>
        <dbReference type="ARBA" id="ARBA00002368"/>
    </source>
</evidence>
<dbReference type="SUPFAM" id="SSF51556">
    <property type="entry name" value="Metallo-dependent hydrolases"/>
    <property type="match status" value="1"/>
</dbReference>
<reference evidence="7 8" key="1">
    <citation type="submission" date="2019-01" db="EMBL/GenBank/DDBJ databases">
        <authorList>
            <person name="Zhang S."/>
        </authorList>
    </citation>
    <scope>NUCLEOTIDE SEQUENCE [LARGE SCALE GENOMIC DNA]</scope>
    <source>
        <strain evidence="7 8">1626</strain>
    </source>
</reference>
<dbReference type="Gene3D" id="2.30.40.10">
    <property type="entry name" value="Urease, subunit C, domain 1"/>
    <property type="match status" value="1"/>
</dbReference>